<reference evidence="1" key="1">
    <citation type="submission" date="2019-06" db="EMBL/GenBank/DDBJ databases">
        <authorList>
            <person name="Deangelis K."/>
            <person name="Huntemann M."/>
            <person name="Clum A."/>
            <person name="Pillay M."/>
            <person name="Palaniappan K."/>
            <person name="Varghese N."/>
            <person name="Mikhailova N."/>
            <person name="Stamatis D."/>
            <person name="Reddy T."/>
            <person name="Daum C."/>
            <person name="Shapiro N."/>
            <person name="Ivanova N."/>
            <person name="Kyrpides N."/>
            <person name="Woyke T."/>
        </authorList>
    </citation>
    <scope>NUCLEOTIDE SEQUENCE [LARGE SCALE GENOMIC DNA]</scope>
    <source>
        <strain evidence="1">128R</strain>
    </source>
</reference>
<evidence type="ECO:0000313" key="1">
    <source>
        <dbReference type="EMBL" id="TVZ72266.1"/>
    </source>
</evidence>
<sequence length="35" mass="4391">MRLIFMMSYYSIRIHSLEWAFLCDLKKINVHLRDF</sequence>
<dbReference type="EMBL" id="VISQ01000001">
    <property type="protein sequence ID" value="TVZ72266.1"/>
    <property type="molecule type" value="Genomic_DNA"/>
</dbReference>
<organism evidence="1">
    <name type="scientific">Serratia fonticola</name>
    <dbReference type="NCBI Taxonomy" id="47917"/>
    <lineage>
        <taxon>Bacteria</taxon>
        <taxon>Pseudomonadati</taxon>
        <taxon>Pseudomonadota</taxon>
        <taxon>Gammaproteobacteria</taxon>
        <taxon>Enterobacterales</taxon>
        <taxon>Yersiniaceae</taxon>
        <taxon>Serratia</taxon>
    </lineage>
</organism>
<name>A0A542D3V7_SERFO</name>
<proteinExistence type="predicted"/>
<reference evidence="1" key="2">
    <citation type="submission" date="2019-08" db="EMBL/GenBank/DDBJ databases">
        <title>Investigation of anaerobic lignin degradation for improved lignocellulosic biofuels.</title>
        <authorList>
            <person name="Deangelis K.PhD."/>
        </authorList>
    </citation>
    <scope>NUCLEOTIDE SEQUENCE [LARGE SCALE GENOMIC DNA]</scope>
    <source>
        <strain evidence="1">128R</strain>
    </source>
</reference>
<gene>
    <name evidence="1" type="ORF">FHU10_4935</name>
</gene>
<protein>
    <submittedName>
        <fullName evidence="1">Uncharacterized protein</fullName>
    </submittedName>
</protein>
<dbReference type="AlphaFoldDB" id="A0A542D3V7"/>
<accession>A0A542D3V7</accession>
<comment type="caution">
    <text evidence="1">The sequence shown here is derived from an EMBL/GenBank/DDBJ whole genome shotgun (WGS) entry which is preliminary data.</text>
</comment>